<comment type="catalytic activity">
    <reaction evidence="7">
        <text>(24S)-24,25-epoxycucurbitadienol + H2O = (24R)-24,25-dihydroxycucurbitadienol</text>
        <dbReference type="Rhea" id="RHEA:81855"/>
        <dbReference type="ChEBI" id="CHEBI:15377"/>
        <dbReference type="ChEBI" id="CHEBI:229949"/>
        <dbReference type="ChEBI" id="CHEBI:229950"/>
    </reaction>
    <physiologicalReaction direction="left-to-right" evidence="7">
        <dbReference type="Rhea" id="RHEA:81856"/>
    </physiologicalReaction>
</comment>
<protein>
    <recommendedName>
        <fullName evidence="2">soluble epoxide hydrolase</fullName>
        <ecNumber evidence="2">3.3.2.10</ecNumber>
    </recommendedName>
</protein>
<proteinExistence type="inferred from homology"/>
<dbReference type="FunFam" id="3.40.50.1820:FF:000161">
    <property type="entry name" value="Epoxide hydrolase"/>
    <property type="match status" value="1"/>
</dbReference>
<evidence type="ECO:0000256" key="1">
    <source>
        <dbReference type="ARBA" id="ARBA00004721"/>
    </source>
</evidence>
<comment type="pathway">
    <text evidence="1">Secondary metabolite biosynthesis; terpenoid biosynthesis.</text>
</comment>
<dbReference type="PRINTS" id="PR00412">
    <property type="entry name" value="EPOXHYDRLASE"/>
</dbReference>
<evidence type="ECO:0000256" key="2">
    <source>
        <dbReference type="ARBA" id="ARBA00013006"/>
    </source>
</evidence>
<dbReference type="GeneID" id="108819199"/>
<comment type="similarity">
    <text evidence="4">Belongs to the AB hydrolase superfamily. Epoxide hydrolase family.</text>
</comment>
<accession>A0A9W3C7W0</accession>
<name>A0A9W3C7W0_RAPSA</name>
<evidence type="ECO:0000256" key="5">
    <source>
        <dbReference type="ARBA" id="ARBA00051067"/>
    </source>
</evidence>
<evidence type="ECO:0000259" key="8">
    <source>
        <dbReference type="Pfam" id="PF00561"/>
    </source>
</evidence>
<dbReference type="PANTHER" id="PTHR43329">
    <property type="entry name" value="EPOXIDE HYDROLASE"/>
    <property type="match status" value="1"/>
</dbReference>
<dbReference type="RefSeq" id="XP_056847659.1">
    <property type="nucleotide sequence ID" value="XM_056991679.1"/>
</dbReference>
<evidence type="ECO:0000313" key="10">
    <source>
        <dbReference type="RefSeq" id="XP_056847659.1"/>
    </source>
</evidence>
<dbReference type="AlphaFoldDB" id="A0A9W3C7W0"/>
<dbReference type="OrthoDB" id="7130006at2759"/>
<dbReference type="InterPro" id="IPR029058">
    <property type="entry name" value="AB_hydrolase_fold"/>
</dbReference>
<reference evidence="9" key="1">
    <citation type="journal article" date="2019" name="Database">
        <title>The radish genome database (RadishGD): an integrated information resource for radish genomics.</title>
        <authorList>
            <person name="Yu H.J."/>
            <person name="Baek S."/>
            <person name="Lee Y.J."/>
            <person name="Cho A."/>
            <person name="Mun J.H."/>
        </authorList>
    </citation>
    <scope>NUCLEOTIDE SEQUENCE [LARGE SCALE GENOMIC DNA]</scope>
    <source>
        <strain evidence="9">cv. WK10039</strain>
    </source>
</reference>
<keyword evidence="3" id="KW-0378">Hydrolase</keyword>
<feature type="domain" description="AB hydrolase-1" evidence="8">
    <location>
        <begin position="35"/>
        <end position="314"/>
    </location>
</feature>
<dbReference type="InterPro" id="IPR000639">
    <property type="entry name" value="Epox_hydrolase-like"/>
</dbReference>
<keyword evidence="9" id="KW-1185">Reference proteome</keyword>
<dbReference type="Gene3D" id="3.40.50.1820">
    <property type="entry name" value="alpha/beta hydrolase"/>
    <property type="match status" value="1"/>
</dbReference>
<dbReference type="GO" id="GO:0004301">
    <property type="term" value="F:epoxide hydrolase activity"/>
    <property type="evidence" value="ECO:0007669"/>
    <property type="project" value="UniProtKB-EC"/>
</dbReference>
<organism evidence="9 10">
    <name type="scientific">Raphanus sativus</name>
    <name type="common">Radish</name>
    <name type="synonym">Raphanus raphanistrum var. sativus</name>
    <dbReference type="NCBI Taxonomy" id="3726"/>
    <lineage>
        <taxon>Eukaryota</taxon>
        <taxon>Viridiplantae</taxon>
        <taxon>Streptophyta</taxon>
        <taxon>Embryophyta</taxon>
        <taxon>Tracheophyta</taxon>
        <taxon>Spermatophyta</taxon>
        <taxon>Magnoliopsida</taxon>
        <taxon>eudicotyledons</taxon>
        <taxon>Gunneridae</taxon>
        <taxon>Pentapetalae</taxon>
        <taxon>rosids</taxon>
        <taxon>malvids</taxon>
        <taxon>Brassicales</taxon>
        <taxon>Brassicaceae</taxon>
        <taxon>Brassiceae</taxon>
        <taxon>Raphanus</taxon>
    </lineage>
</organism>
<dbReference type="SUPFAM" id="SSF53474">
    <property type="entry name" value="alpha/beta-Hydrolases"/>
    <property type="match status" value="1"/>
</dbReference>
<dbReference type="PRINTS" id="PR00111">
    <property type="entry name" value="ABHYDROLASE"/>
</dbReference>
<reference evidence="10" key="2">
    <citation type="submission" date="2025-08" db="UniProtKB">
        <authorList>
            <consortium name="RefSeq"/>
        </authorList>
    </citation>
    <scope>IDENTIFICATION</scope>
    <source>
        <tissue evidence="10">Leaf</tissue>
    </source>
</reference>
<evidence type="ECO:0000256" key="6">
    <source>
        <dbReference type="ARBA" id="ARBA00058358"/>
    </source>
</evidence>
<gene>
    <name evidence="10" type="primary">LOC108819199</name>
</gene>
<dbReference type="Proteomes" id="UP000504610">
    <property type="component" value="Chromosome 8"/>
</dbReference>
<evidence type="ECO:0000256" key="4">
    <source>
        <dbReference type="ARBA" id="ARBA00038334"/>
    </source>
</evidence>
<evidence type="ECO:0000256" key="3">
    <source>
        <dbReference type="ARBA" id="ARBA00022801"/>
    </source>
</evidence>
<dbReference type="KEGG" id="rsz:108819199"/>
<evidence type="ECO:0000313" key="9">
    <source>
        <dbReference type="Proteomes" id="UP000504610"/>
    </source>
</evidence>
<comment type="catalytic activity">
    <reaction evidence="5">
        <text>an epoxide + H2O = an ethanediol</text>
        <dbReference type="Rhea" id="RHEA:19037"/>
        <dbReference type="ChEBI" id="CHEBI:15377"/>
        <dbReference type="ChEBI" id="CHEBI:32955"/>
        <dbReference type="ChEBI" id="CHEBI:140594"/>
        <dbReference type="EC" id="3.3.2.10"/>
    </reaction>
    <physiologicalReaction direction="left-to-right" evidence="5">
        <dbReference type="Rhea" id="RHEA:19038"/>
    </physiologicalReaction>
</comment>
<sequence length="329" mass="37312">MSGLDGVEHKTLRVNGINMHVAEIPASGPGKDHQIILFIHGFPELWYTWRHQMTALSSLGYRAIAPDLRGYGDTDAPEKVEEYTYFNVVGDVVALIDAVAGGDEAVFVVGHDWGALIAWQLCVYRPEKVKALVNMSVAFPPRNQDCVPIPTLRRVFGDDYYICRFQKPGEIEAEFKELGTEKVLKEFFTYKTAGPLYLPKGNLFKRSENAASASKQWLTQEDLDYYVIKYEKKGFTGAINYYRNMDRNWELTAPWTGAKISVPVKFIVGDQDLTYNKPGIKEYIHGGGFKRDVPLLDETVVLNGVGHFLHEENPDVINQHIHSFFQKFL</sequence>
<comment type="function">
    <text evidence="6">Epoxide hydrolase involved in the biosynthesis of cucurbitacin and mogroside tetracyclic triterpene natural products (e.g. siamenoside I and mogrosides IV, V and VI). Cucurbitacins have cytotoxic properties and exhibit deterrent taste as a defense barrier against herbivores. Mogrosides are nonsugar highly oxygenated compounds used as high-intensity zero-calorie sweeteners; they also possess pharmacological properties such as regulating immunity, lowering blood sugar and lipid levels, protecting the liver, and acting as antioxidants and antitumor agents. Catalyzes the hydrolysis of aromatic epoxide-containing substrates, such as the conversion of 24,25-epoxycucurbitadienol to 24,25-dihydroxycucurbitadienol.</text>
</comment>
<dbReference type="InterPro" id="IPR000073">
    <property type="entry name" value="AB_hydrolase_1"/>
</dbReference>
<dbReference type="Pfam" id="PF00561">
    <property type="entry name" value="Abhydrolase_1"/>
    <property type="match status" value="1"/>
</dbReference>
<dbReference type="EC" id="3.3.2.10" evidence="2"/>
<evidence type="ECO:0000256" key="7">
    <source>
        <dbReference type="ARBA" id="ARBA00093212"/>
    </source>
</evidence>